<dbReference type="GO" id="GO:0005783">
    <property type="term" value="C:endoplasmic reticulum"/>
    <property type="evidence" value="ECO:0007669"/>
    <property type="project" value="TreeGrafter"/>
</dbReference>
<evidence type="ECO:0000313" key="2">
    <source>
        <dbReference type="Proteomes" id="UP001233999"/>
    </source>
</evidence>
<dbReference type="InterPro" id="IPR050757">
    <property type="entry name" value="Collagen_mod_GT25"/>
</dbReference>
<proteinExistence type="predicted"/>
<organism evidence="1 2">
    <name type="scientific">Diploptera punctata</name>
    <name type="common">Pacific beetle cockroach</name>
    <dbReference type="NCBI Taxonomy" id="6984"/>
    <lineage>
        <taxon>Eukaryota</taxon>
        <taxon>Metazoa</taxon>
        <taxon>Ecdysozoa</taxon>
        <taxon>Arthropoda</taxon>
        <taxon>Hexapoda</taxon>
        <taxon>Insecta</taxon>
        <taxon>Pterygota</taxon>
        <taxon>Neoptera</taxon>
        <taxon>Polyneoptera</taxon>
        <taxon>Dictyoptera</taxon>
        <taxon>Blattodea</taxon>
        <taxon>Blaberoidea</taxon>
        <taxon>Blaberidae</taxon>
        <taxon>Diplopterinae</taxon>
        <taxon>Diploptera</taxon>
    </lineage>
</organism>
<dbReference type="GO" id="GO:0008475">
    <property type="term" value="F:procollagen-lysine 5-dioxygenase activity"/>
    <property type="evidence" value="ECO:0007669"/>
    <property type="project" value="TreeGrafter"/>
</dbReference>
<comment type="caution">
    <text evidence="1">The sequence shown here is derived from an EMBL/GenBank/DDBJ whole genome shotgun (WGS) entry which is preliminary data.</text>
</comment>
<evidence type="ECO:0000313" key="1">
    <source>
        <dbReference type="EMBL" id="KAJ9584647.1"/>
    </source>
</evidence>
<name>A0AAD7ZQD9_DIPPU</name>
<dbReference type="PANTHER" id="PTHR10730:SF45">
    <property type="entry name" value="PROCOLLAGEN-LYSINE,2-OXOGLUTARATE 5-DIOXYGENASE"/>
    <property type="match status" value="1"/>
</dbReference>
<accession>A0AAD7ZQD9</accession>
<protein>
    <submittedName>
        <fullName evidence="1">Uncharacterized protein</fullName>
    </submittedName>
</protein>
<keyword evidence="2" id="KW-1185">Reference proteome</keyword>
<reference evidence="1" key="2">
    <citation type="submission" date="2023-05" db="EMBL/GenBank/DDBJ databases">
        <authorList>
            <person name="Fouks B."/>
        </authorList>
    </citation>
    <scope>NUCLEOTIDE SEQUENCE</scope>
    <source>
        <strain evidence="1">Stay&amp;Tobe</strain>
        <tissue evidence="1">Testes</tissue>
    </source>
</reference>
<dbReference type="PANTHER" id="PTHR10730">
    <property type="entry name" value="PROCOLLAGEN-LYSINE,2-OXOGLUTARATE 5-DIOXYGENASE/GLYCOSYLTRANSFERASE 25 FAMILY MEMBER"/>
    <property type="match status" value="1"/>
</dbReference>
<gene>
    <name evidence="1" type="ORF">L9F63_021009</name>
</gene>
<sequence>MIAVSYKSFSSWVEGIWNVPYVSSCYLINASVINHKETRPSYKHDQWDPDMAFCADMREKDIFMYVSNRVDFGHLINADNFDSARINSEIYQLFDNRWDWEQRYIHENYTENFNPNNTIEQPCPDVYWFPLVKSRFCKEFIEIMETYGQWSDGTNKDLRLDGGYENVPTRDIHMKQVGLEPHWLEVLRLYVRPLQELVFTGYFHDPPRAIMNFVVRYRPDEQPSLRPHHDSSTYTINVALNRPKIDYEFMLAFKKR</sequence>
<dbReference type="AlphaFoldDB" id="A0AAD7ZQD9"/>
<dbReference type="Proteomes" id="UP001233999">
    <property type="component" value="Unassembled WGS sequence"/>
</dbReference>
<feature type="non-terminal residue" evidence="1">
    <location>
        <position position="1"/>
    </location>
</feature>
<dbReference type="EMBL" id="JASPKZ010007378">
    <property type="protein sequence ID" value="KAJ9584647.1"/>
    <property type="molecule type" value="Genomic_DNA"/>
</dbReference>
<reference evidence="1" key="1">
    <citation type="journal article" date="2023" name="IScience">
        <title>Live-bearing cockroach genome reveals convergent evolutionary mechanisms linked to viviparity in insects and beyond.</title>
        <authorList>
            <person name="Fouks B."/>
            <person name="Harrison M.C."/>
            <person name="Mikhailova A.A."/>
            <person name="Marchal E."/>
            <person name="English S."/>
            <person name="Carruthers M."/>
            <person name="Jennings E.C."/>
            <person name="Chiamaka E.L."/>
            <person name="Frigard R.A."/>
            <person name="Pippel M."/>
            <person name="Attardo G.M."/>
            <person name="Benoit J.B."/>
            <person name="Bornberg-Bauer E."/>
            <person name="Tobe S.S."/>
        </authorList>
    </citation>
    <scope>NUCLEOTIDE SEQUENCE</scope>
    <source>
        <strain evidence="1">Stay&amp;Tobe</strain>
    </source>
</reference>